<keyword evidence="4 7" id="KW-0521">NADP</keyword>
<dbReference type="InterPro" id="IPR036291">
    <property type="entry name" value="NAD(P)-bd_dom_sf"/>
</dbReference>
<keyword evidence="3 7" id="KW-0313">Glucose metabolism</keyword>
<feature type="active site" description="Proton acceptor" evidence="7">
    <location>
        <position position="247"/>
    </location>
</feature>
<evidence type="ECO:0000256" key="1">
    <source>
        <dbReference type="ARBA" id="ARBA00004937"/>
    </source>
</evidence>
<comment type="caution">
    <text evidence="7">Lacks conserved residue(s) required for the propagation of feature annotation.</text>
</comment>
<feature type="binding site" evidence="7">
    <location>
        <begin position="99"/>
        <end position="100"/>
    </location>
    <ligand>
        <name>NADP(+)</name>
        <dbReference type="ChEBI" id="CHEBI:58349"/>
    </ligand>
</feature>
<keyword evidence="13" id="KW-1185">Reference proteome</keyword>
<dbReference type="EC" id="1.1.1.49" evidence="7"/>
<dbReference type="Gene3D" id="3.40.50.720">
    <property type="entry name" value="NAD(P)-binding Rossmann-like Domain"/>
    <property type="match status" value="1"/>
</dbReference>
<accession>A0A852VVB1</accession>
<comment type="pathway">
    <text evidence="1 7">Carbohydrate degradation; pentose phosphate pathway; D-ribulose 5-phosphate from D-glucose 6-phosphate (oxidative stage): step 1/3.</text>
</comment>
<feature type="binding site" evidence="7">
    <location>
        <position position="51"/>
    </location>
    <ligand>
        <name>NADP(+)</name>
        <dbReference type="ChEBI" id="CHEBI:58349"/>
    </ligand>
</feature>
<comment type="similarity">
    <text evidence="2 7">Belongs to the glucose-6-phosphate dehydrogenase family.</text>
</comment>
<dbReference type="Gene3D" id="3.30.360.10">
    <property type="entry name" value="Dihydrodipicolinate Reductase, domain 2"/>
    <property type="match status" value="1"/>
</dbReference>
<dbReference type="UniPathway" id="UPA00115">
    <property type="reaction ID" value="UER00408"/>
</dbReference>
<dbReference type="Proteomes" id="UP000549695">
    <property type="component" value="Unassembled WGS sequence"/>
</dbReference>
<evidence type="ECO:0000313" key="13">
    <source>
        <dbReference type="Proteomes" id="UP000549695"/>
    </source>
</evidence>
<feature type="binding site" evidence="7">
    <location>
        <position position="155"/>
    </location>
    <ligand>
        <name>NADP(+)</name>
        <dbReference type="ChEBI" id="CHEBI:58349"/>
    </ligand>
</feature>
<dbReference type="PROSITE" id="PS00069">
    <property type="entry name" value="G6P_DEHYDROGENASE"/>
    <property type="match status" value="1"/>
</dbReference>
<dbReference type="Pfam" id="PF02781">
    <property type="entry name" value="G6PD_C"/>
    <property type="match status" value="1"/>
</dbReference>
<comment type="function">
    <text evidence="7">Catalyzes the oxidation of glucose 6-phosphate to 6-phosphogluconolactone.</text>
</comment>
<proteinExistence type="inferred from homology"/>
<dbReference type="GO" id="GO:0006006">
    <property type="term" value="P:glucose metabolic process"/>
    <property type="evidence" value="ECO:0007669"/>
    <property type="project" value="UniProtKB-KW"/>
</dbReference>
<dbReference type="SUPFAM" id="SSF55347">
    <property type="entry name" value="Glyceraldehyde-3-phosphate dehydrogenase-like, C-terminal domain"/>
    <property type="match status" value="1"/>
</dbReference>
<evidence type="ECO:0000256" key="2">
    <source>
        <dbReference type="ARBA" id="ARBA00009975"/>
    </source>
</evidence>
<dbReference type="RefSeq" id="WP_208622921.1">
    <property type="nucleotide sequence ID" value="NZ_BAAAJZ010000011.1"/>
</dbReference>
<dbReference type="GO" id="GO:0050661">
    <property type="term" value="F:NADP binding"/>
    <property type="evidence" value="ECO:0007669"/>
    <property type="project" value="UniProtKB-UniRule"/>
</dbReference>
<evidence type="ECO:0000256" key="7">
    <source>
        <dbReference type="HAMAP-Rule" id="MF_00966"/>
    </source>
</evidence>
<keyword evidence="6 7" id="KW-0119">Carbohydrate metabolism</keyword>
<evidence type="ECO:0000259" key="8">
    <source>
        <dbReference type="Pfam" id="PF00479"/>
    </source>
</evidence>
<keyword evidence="5 7" id="KW-0560">Oxidoreductase</keyword>
<dbReference type="InterPro" id="IPR001282">
    <property type="entry name" value="G6P_DH"/>
</dbReference>
<feature type="binding site" evidence="7">
    <location>
        <position position="242"/>
    </location>
    <ligand>
        <name>substrate</name>
    </ligand>
</feature>
<dbReference type="PANTHER" id="PTHR23429">
    <property type="entry name" value="GLUCOSE-6-PHOSPHATE 1-DEHYDROGENASE G6PD"/>
    <property type="match status" value="1"/>
</dbReference>
<comment type="catalytic activity">
    <reaction evidence="7">
        <text>D-glucose 6-phosphate + NADP(+) = 6-phospho-D-glucono-1,5-lactone + NADPH + H(+)</text>
        <dbReference type="Rhea" id="RHEA:15841"/>
        <dbReference type="ChEBI" id="CHEBI:15378"/>
        <dbReference type="ChEBI" id="CHEBI:57783"/>
        <dbReference type="ChEBI" id="CHEBI:57955"/>
        <dbReference type="ChEBI" id="CHEBI:58349"/>
        <dbReference type="ChEBI" id="CHEBI:61548"/>
        <dbReference type="EC" id="1.1.1.49"/>
    </reaction>
</comment>
<protein>
    <recommendedName>
        <fullName evidence="7">Glucose-6-phosphate 1-dehydrogenase</fullName>
        <shortName evidence="7">G6PD</shortName>
        <ecNumber evidence="7">1.1.1.49</ecNumber>
    </recommendedName>
</protein>
<dbReference type="EMBL" id="JACCCZ010000001">
    <property type="protein sequence ID" value="NYF99968.1"/>
    <property type="molecule type" value="Genomic_DNA"/>
</dbReference>
<dbReference type="AlphaFoldDB" id="A0A852VVB1"/>
<feature type="domain" description="Glucose-6-phosphate dehydrogenase NAD-binding" evidence="8">
    <location>
        <begin position="14"/>
        <end position="194"/>
    </location>
</feature>
<evidence type="ECO:0000259" key="9">
    <source>
        <dbReference type="Pfam" id="PF02781"/>
    </source>
</evidence>
<evidence type="ECO:0000313" key="11">
    <source>
        <dbReference type="EMBL" id="PKB29424.1"/>
    </source>
</evidence>
<evidence type="ECO:0000313" key="12">
    <source>
        <dbReference type="Proteomes" id="UP000232453"/>
    </source>
</evidence>
<sequence length="505" mass="55995">MPHPLPVMDPADVVVFGGTGDLAMRKLLPALYLRDRDGQLADDTRIVAVSRSGLDDPGYRDKVDSELRRTAPRWAGPDACADDAQHHRFLDRLHHVTLDVADDDWSLLSELIGAPSPRRTRVLYLASAPQLFGRICVGSAAAGIVDDRTRVVLEKPLGTDLASAQAINDEVGSVFAEEQIYRIDHYLGKETVQNLLVLRFGNSLFEPLWNASQIDHVQITVAESIGVGNRADYYDGSGALRDMVQNHLLQLLCLVAMEPPAKIDGEGVRDEKLKVLQSLRPLDGPDVVRDTVRGQYAEGLVDGTAVPGYATELAESRAGTPRERERSSTETFVALRAEVANWRWAGVPFYLRTGKRLATHASEIVVQFKPVPHSIFPAFGEEIPANRLVLRLQPDEGVRLHMTAKQPGPGGIRPIPAPLDLSFARTFGDRLPDAYERLLMDVLRGNPTLFMRRDEIEAAWRWAEPILRTWEATDQRPRPYSAGSHGPASATALIERDGRAWHEDY</sequence>
<dbReference type="Proteomes" id="UP000232453">
    <property type="component" value="Unassembled WGS sequence"/>
</dbReference>
<dbReference type="PRINTS" id="PR00079">
    <property type="entry name" value="G6PDHDRGNASE"/>
</dbReference>
<dbReference type="Pfam" id="PF00479">
    <property type="entry name" value="G6PD_N"/>
    <property type="match status" value="1"/>
</dbReference>
<accession>A0AA44ZN43</accession>
<feature type="binding site" evidence="7">
    <location>
        <position position="185"/>
    </location>
    <ligand>
        <name>substrate</name>
    </ligand>
</feature>
<feature type="binding site" evidence="7">
    <location>
        <position position="223"/>
    </location>
    <ligand>
        <name>substrate</name>
    </ligand>
</feature>
<dbReference type="GO" id="GO:0005829">
    <property type="term" value="C:cytosol"/>
    <property type="evidence" value="ECO:0007669"/>
    <property type="project" value="TreeGrafter"/>
</dbReference>
<evidence type="ECO:0000256" key="5">
    <source>
        <dbReference type="ARBA" id="ARBA00023002"/>
    </source>
</evidence>
<evidence type="ECO:0000256" key="6">
    <source>
        <dbReference type="ARBA" id="ARBA00023277"/>
    </source>
</evidence>
<dbReference type="NCBIfam" id="TIGR00871">
    <property type="entry name" value="zwf"/>
    <property type="match status" value="1"/>
</dbReference>
<comment type="caution">
    <text evidence="10">The sequence shown here is derived from an EMBL/GenBank/DDBJ whole genome shotgun (WGS) entry which is preliminary data.</text>
</comment>
<name>A0A852VVB1_PSEA5</name>
<evidence type="ECO:0000256" key="3">
    <source>
        <dbReference type="ARBA" id="ARBA00022526"/>
    </source>
</evidence>
<dbReference type="PANTHER" id="PTHR23429:SF0">
    <property type="entry name" value="GLUCOSE-6-PHOSPHATE 1-DEHYDROGENASE"/>
    <property type="match status" value="1"/>
</dbReference>
<dbReference type="PIRSF" id="PIRSF000110">
    <property type="entry name" value="G6PD"/>
    <property type="match status" value="1"/>
</dbReference>
<dbReference type="GO" id="GO:0009051">
    <property type="term" value="P:pentose-phosphate shunt, oxidative branch"/>
    <property type="evidence" value="ECO:0007669"/>
    <property type="project" value="TreeGrafter"/>
</dbReference>
<dbReference type="InterPro" id="IPR022674">
    <property type="entry name" value="G6P_DH_NAD-bd"/>
</dbReference>
<evidence type="ECO:0000313" key="10">
    <source>
        <dbReference type="EMBL" id="NYF99968.1"/>
    </source>
</evidence>
<dbReference type="EMBL" id="PHUJ01000003">
    <property type="protein sequence ID" value="PKB29424.1"/>
    <property type="molecule type" value="Genomic_DNA"/>
</dbReference>
<organism evidence="10 13">
    <name type="scientific">Pseudonocardia alni</name>
    <name type="common">Amycolata alni</name>
    <dbReference type="NCBI Taxonomy" id="33907"/>
    <lineage>
        <taxon>Bacteria</taxon>
        <taxon>Bacillati</taxon>
        <taxon>Actinomycetota</taxon>
        <taxon>Actinomycetes</taxon>
        <taxon>Pseudonocardiales</taxon>
        <taxon>Pseudonocardiaceae</taxon>
        <taxon>Pseudonocardia</taxon>
    </lineage>
</organism>
<reference evidence="10 13" key="1">
    <citation type="submission" date="2020-07" db="EMBL/GenBank/DDBJ databases">
        <title>Sequencing the genomes of 1000 actinobacteria strains.</title>
        <authorList>
            <person name="Klenk H.-P."/>
        </authorList>
    </citation>
    <scope>NUCLEOTIDE SEQUENCE [LARGE SCALE GENOMIC DNA]</scope>
    <source>
        <strain evidence="11 12">DSM 44104</strain>
        <strain evidence="10 13">DSM 44749</strain>
    </source>
</reference>
<dbReference type="InterPro" id="IPR019796">
    <property type="entry name" value="G6P_DH_AS"/>
</dbReference>
<dbReference type="SUPFAM" id="SSF51735">
    <property type="entry name" value="NAD(P)-binding Rossmann-fold domains"/>
    <property type="match status" value="1"/>
</dbReference>
<dbReference type="HAMAP" id="MF_00966">
    <property type="entry name" value="G6PD"/>
    <property type="match status" value="1"/>
</dbReference>
<feature type="binding site" evidence="7">
    <location>
        <position position="355"/>
    </location>
    <ligand>
        <name>substrate</name>
    </ligand>
</feature>
<gene>
    <name evidence="7" type="primary">zwf</name>
    <name evidence="11" type="ORF">ATL51_1054</name>
    <name evidence="10" type="ORF">HDA37_000254</name>
</gene>
<dbReference type="InterPro" id="IPR022675">
    <property type="entry name" value="G6P_DH_C"/>
</dbReference>
<dbReference type="GeneID" id="98050091"/>
<evidence type="ECO:0000256" key="4">
    <source>
        <dbReference type="ARBA" id="ARBA00022857"/>
    </source>
</evidence>
<dbReference type="GO" id="GO:0004345">
    <property type="term" value="F:glucose-6-phosphate dehydrogenase activity"/>
    <property type="evidence" value="ECO:0007669"/>
    <property type="project" value="UniProtKB-UniRule"/>
</dbReference>
<feature type="domain" description="Glucose-6-phosphate dehydrogenase C-terminal" evidence="9">
    <location>
        <begin position="196"/>
        <end position="502"/>
    </location>
</feature>
<feature type="binding site" evidence="7">
    <location>
        <position position="189"/>
    </location>
    <ligand>
        <name>substrate</name>
    </ligand>
</feature>